<feature type="compositionally biased region" description="Acidic residues" evidence="5">
    <location>
        <begin position="25"/>
        <end position="60"/>
    </location>
</feature>
<feature type="chain" id="PRO_5039384125" evidence="6">
    <location>
        <begin position="20"/>
        <end position="379"/>
    </location>
</feature>
<evidence type="ECO:0000256" key="4">
    <source>
        <dbReference type="ARBA" id="ARBA00022729"/>
    </source>
</evidence>
<dbReference type="SUPFAM" id="SSF53807">
    <property type="entry name" value="Helical backbone' metal receptor"/>
    <property type="match status" value="1"/>
</dbReference>
<dbReference type="PANTHER" id="PTHR30532:SF28">
    <property type="entry name" value="PETROBACTIN-BINDING PROTEIN YCLQ"/>
    <property type="match status" value="1"/>
</dbReference>
<dbReference type="PANTHER" id="PTHR30532">
    <property type="entry name" value="IRON III DICITRATE-BINDING PERIPLASMIC PROTEIN"/>
    <property type="match status" value="1"/>
</dbReference>
<dbReference type="InterPro" id="IPR002491">
    <property type="entry name" value="ABC_transptr_periplasmic_BD"/>
</dbReference>
<dbReference type="Pfam" id="PF01497">
    <property type="entry name" value="Peripla_BP_2"/>
    <property type="match status" value="1"/>
</dbReference>
<dbReference type="OrthoDB" id="63946at2"/>
<evidence type="ECO:0000259" key="7">
    <source>
        <dbReference type="PROSITE" id="PS50983"/>
    </source>
</evidence>
<evidence type="ECO:0000256" key="6">
    <source>
        <dbReference type="SAM" id="SignalP"/>
    </source>
</evidence>
<dbReference type="Proteomes" id="UP000257076">
    <property type="component" value="Unassembled WGS sequence"/>
</dbReference>
<dbReference type="GO" id="GO:0030288">
    <property type="term" value="C:outer membrane-bounded periplasmic space"/>
    <property type="evidence" value="ECO:0007669"/>
    <property type="project" value="TreeGrafter"/>
</dbReference>
<evidence type="ECO:0000256" key="1">
    <source>
        <dbReference type="ARBA" id="ARBA00004196"/>
    </source>
</evidence>
<dbReference type="Gene3D" id="3.40.50.1980">
    <property type="entry name" value="Nitrogenase molybdenum iron protein domain"/>
    <property type="match status" value="2"/>
</dbReference>
<dbReference type="EMBL" id="QUMW01000001">
    <property type="protein sequence ID" value="REG26440.1"/>
    <property type="molecule type" value="Genomic_DNA"/>
</dbReference>
<dbReference type="RefSeq" id="WP_115883812.1">
    <property type="nucleotide sequence ID" value="NZ_CBCSHX010000010.1"/>
</dbReference>
<gene>
    <name evidence="8" type="ORF">DFR63_0085</name>
</gene>
<protein>
    <submittedName>
        <fullName evidence="8">Iron complex transport system substrate-binding protein</fullName>
    </submittedName>
</protein>
<dbReference type="PROSITE" id="PS51257">
    <property type="entry name" value="PROKAR_LIPOPROTEIN"/>
    <property type="match status" value="1"/>
</dbReference>
<evidence type="ECO:0000313" key="8">
    <source>
        <dbReference type="EMBL" id="REG26440.1"/>
    </source>
</evidence>
<accession>A0A3E0B3D7</accession>
<proteinExistence type="inferred from homology"/>
<keyword evidence="9" id="KW-1185">Reference proteome</keyword>
<evidence type="ECO:0000256" key="3">
    <source>
        <dbReference type="ARBA" id="ARBA00022448"/>
    </source>
</evidence>
<feature type="domain" description="Fe/B12 periplasmic-binding" evidence="7">
    <location>
        <begin position="97"/>
        <end position="377"/>
    </location>
</feature>
<comment type="caution">
    <text evidence="8">The sequence shown here is derived from an EMBL/GenBank/DDBJ whole genome shotgun (WGS) entry which is preliminary data.</text>
</comment>
<comment type="similarity">
    <text evidence="2">Belongs to the bacterial solute-binding protein 8 family.</text>
</comment>
<name>A0A3E0B3D7_9STAP</name>
<dbReference type="InterPro" id="IPR051313">
    <property type="entry name" value="Bact_iron-sidero_bind"/>
</dbReference>
<sequence length="379" mass="40988">MEFKKLYLMLTMAVILVLAACSGGSEEEASTEDNASEETSTEESAGEETADDESSEDESADTIAYENQFEIGTGERGEEGQGTQIDETVELPKNSDKVVIFDLGVASTFAALDLEENIMGLPKGENNASLGNTISDVYESDEDYVNLGGLKEPDYEALAALDPEIIMIHGRQSNSNVVGELEKAAPNAEIIYVAADNSNYFEDVKEMTMFIGKMYDVEDKAQELVDDLDAQLSEVNEKVTAAELPMLFVQTNGGNLSFHGVGGRYDFLYNDFGFTSAGEQEESEEATDSHGNEISYEFIAETNPALILLMDRGAAVSAGEDATSTDVLVNEVTSDVDAIENDNVYELNPQNWYLNAGGYLTALAQVQEINEAVDAATAE</sequence>
<reference evidence="8 9" key="1">
    <citation type="submission" date="2018-08" db="EMBL/GenBank/DDBJ databases">
        <title>Genomic Encyclopedia of Type Strains, Phase IV (KMG-IV): sequencing the most valuable type-strain genomes for metagenomic binning, comparative biology and taxonomic classification.</title>
        <authorList>
            <person name="Goeker M."/>
        </authorList>
    </citation>
    <scope>NUCLEOTIDE SEQUENCE [LARGE SCALE GENOMIC DNA]</scope>
    <source>
        <strain evidence="8 9">DSM 17274</strain>
    </source>
</reference>
<dbReference type="GO" id="GO:1901678">
    <property type="term" value="P:iron coordination entity transport"/>
    <property type="evidence" value="ECO:0007669"/>
    <property type="project" value="UniProtKB-ARBA"/>
</dbReference>
<keyword evidence="4 6" id="KW-0732">Signal</keyword>
<keyword evidence="3" id="KW-0813">Transport</keyword>
<feature type="signal peptide" evidence="6">
    <location>
        <begin position="1"/>
        <end position="19"/>
    </location>
</feature>
<dbReference type="AlphaFoldDB" id="A0A3E0B3D7"/>
<comment type="subcellular location">
    <subcellularLocation>
        <location evidence="1">Cell envelope</location>
    </subcellularLocation>
</comment>
<organism evidence="8 9">
    <name type="scientific">Jeotgalicoccus halotolerans</name>
    <dbReference type="NCBI Taxonomy" id="157227"/>
    <lineage>
        <taxon>Bacteria</taxon>
        <taxon>Bacillati</taxon>
        <taxon>Bacillota</taxon>
        <taxon>Bacilli</taxon>
        <taxon>Bacillales</taxon>
        <taxon>Staphylococcaceae</taxon>
        <taxon>Jeotgalicoccus</taxon>
    </lineage>
</organism>
<evidence type="ECO:0000313" key="9">
    <source>
        <dbReference type="Proteomes" id="UP000257076"/>
    </source>
</evidence>
<feature type="region of interest" description="Disordered" evidence="5">
    <location>
        <begin position="24"/>
        <end position="87"/>
    </location>
</feature>
<dbReference type="PROSITE" id="PS50983">
    <property type="entry name" value="FE_B12_PBP"/>
    <property type="match status" value="1"/>
</dbReference>
<evidence type="ECO:0000256" key="5">
    <source>
        <dbReference type="SAM" id="MobiDB-lite"/>
    </source>
</evidence>
<evidence type="ECO:0000256" key="2">
    <source>
        <dbReference type="ARBA" id="ARBA00008814"/>
    </source>
</evidence>